<sequence length="144" mass="15792">RLSFDATQGASVKCFPSKGGVYERRCSPMVLDFLGLPRFDTLPPSPDPDEENAFCAKLLHLGAEWWPSLPAKYAYEGAMNYPPGSGPEPPPGGGLWALAVDKDEGTRKGVGRIENSPNMEEKCKQMDKLGAVFYANPRDCHFLD</sequence>
<reference evidence="1" key="1">
    <citation type="journal article" date="2023" name="Mol. Phylogenet. Evol.">
        <title>Genome-scale phylogeny and comparative genomics of the fungal order Sordariales.</title>
        <authorList>
            <person name="Hensen N."/>
            <person name="Bonometti L."/>
            <person name="Westerberg I."/>
            <person name="Brannstrom I.O."/>
            <person name="Guillou S."/>
            <person name="Cros-Aarteil S."/>
            <person name="Calhoun S."/>
            <person name="Haridas S."/>
            <person name="Kuo A."/>
            <person name="Mondo S."/>
            <person name="Pangilinan J."/>
            <person name="Riley R."/>
            <person name="LaButti K."/>
            <person name="Andreopoulos B."/>
            <person name="Lipzen A."/>
            <person name="Chen C."/>
            <person name="Yan M."/>
            <person name="Daum C."/>
            <person name="Ng V."/>
            <person name="Clum A."/>
            <person name="Steindorff A."/>
            <person name="Ohm R.A."/>
            <person name="Martin F."/>
            <person name="Silar P."/>
            <person name="Natvig D.O."/>
            <person name="Lalanne C."/>
            <person name="Gautier V."/>
            <person name="Ament-Velasquez S.L."/>
            <person name="Kruys A."/>
            <person name="Hutchinson M.I."/>
            <person name="Powell A.J."/>
            <person name="Barry K."/>
            <person name="Miller A.N."/>
            <person name="Grigoriev I.V."/>
            <person name="Debuchy R."/>
            <person name="Gladieux P."/>
            <person name="Hiltunen Thoren M."/>
            <person name="Johannesson H."/>
        </authorList>
    </citation>
    <scope>NUCLEOTIDE SEQUENCE</scope>
    <source>
        <strain evidence="1">PSN293</strain>
    </source>
</reference>
<reference evidence="1" key="2">
    <citation type="submission" date="2023-05" db="EMBL/GenBank/DDBJ databases">
        <authorList>
            <consortium name="Lawrence Berkeley National Laboratory"/>
            <person name="Steindorff A."/>
            <person name="Hensen N."/>
            <person name="Bonometti L."/>
            <person name="Westerberg I."/>
            <person name="Brannstrom I.O."/>
            <person name="Guillou S."/>
            <person name="Cros-Aarteil S."/>
            <person name="Calhoun S."/>
            <person name="Haridas S."/>
            <person name="Kuo A."/>
            <person name="Mondo S."/>
            <person name="Pangilinan J."/>
            <person name="Riley R."/>
            <person name="Labutti K."/>
            <person name="Andreopoulos B."/>
            <person name="Lipzen A."/>
            <person name="Chen C."/>
            <person name="Yanf M."/>
            <person name="Daum C."/>
            <person name="Ng V."/>
            <person name="Clum A."/>
            <person name="Ohm R."/>
            <person name="Martin F."/>
            <person name="Silar P."/>
            <person name="Natvig D."/>
            <person name="Lalanne C."/>
            <person name="Gautier V."/>
            <person name="Ament-Velasquez S.L."/>
            <person name="Kruys A."/>
            <person name="Hutchinson M.I."/>
            <person name="Powell A.J."/>
            <person name="Barry K."/>
            <person name="Miller A.N."/>
            <person name="Grigoriev I.V."/>
            <person name="Debuchy R."/>
            <person name="Gladieux P."/>
            <person name="Thoren M.H."/>
            <person name="Johannesson H."/>
        </authorList>
    </citation>
    <scope>NUCLEOTIDE SEQUENCE</scope>
    <source>
        <strain evidence="1">PSN293</strain>
    </source>
</reference>
<feature type="non-terminal residue" evidence="1">
    <location>
        <position position="1"/>
    </location>
</feature>
<feature type="non-terminal residue" evidence="1">
    <location>
        <position position="144"/>
    </location>
</feature>
<evidence type="ECO:0000313" key="2">
    <source>
        <dbReference type="Proteomes" id="UP001301769"/>
    </source>
</evidence>
<dbReference type="AlphaFoldDB" id="A0AAN6Y4R3"/>
<name>A0AAN6Y4R3_9PEZI</name>
<protein>
    <submittedName>
        <fullName evidence="1">Uncharacterized protein</fullName>
    </submittedName>
</protein>
<dbReference type="EMBL" id="MU858133">
    <property type="protein sequence ID" value="KAK4212173.1"/>
    <property type="molecule type" value="Genomic_DNA"/>
</dbReference>
<evidence type="ECO:0000313" key="1">
    <source>
        <dbReference type="EMBL" id="KAK4212173.1"/>
    </source>
</evidence>
<comment type="caution">
    <text evidence="1">The sequence shown here is derived from an EMBL/GenBank/DDBJ whole genome shotgun (WGS) entry which is preliminary data.</text>
</comment>
<accession>A0AAN6Y4R3</accession>
<dbReference type="Proteomes" id="UP001301769">
    <property type="component" value="Unassembled WGS sequence"/>
</dbReference>
<keyword evidence="2" id="KW-1185">Reference proteome</keyword>
<organism evidence="1 2">
    <name type="scientific">Rhypophila decipiens</name>
    <dbReference type="NCBI Taxonomy" id="261697"/>
    <lineage>
        <taxon>Eukaryota</taxon>
        <taxon>Fungi</taxon>
        <taxon>Dikarya</taxon>
        <taxon>Ascomycota</taxon>
        <taxon>Pezizomycotina</taxon>
        <taxon>Sordariomycetes</taxon>
        <taxon>Sordariomycetidae</taxon>
        <taxon>Sordariales</taxon>
        <taxon>Naviculisporaceae</taxon>
        <taxon>Rhypophila</taxon>
    </lineage>
</organism>
<proteinExistence type="predicted"/>
<gene>
    <name evidence="1" type="ORF">QBC37DRAFT_242440</name>
</gene>